<dbReference type="Gene3D" id="3.20.20.70">
    <property type="entry name" value="Aldolase class I"/>
    <property type="match status" value="1"/>
</dbReference>
<dbReference type="SUPFAM" id="SSF51366">
    <property type="entry name" value="Ribulose-phoshate binding barrel"/>
    <property type="match status" value="1"/>
</dbReference>
<keyword evidence="9 10" id="KW-0413">Isomerase</keyword>
<dbReference type="Pfam" id="PF00697">
    <property type="entry name" value="PRAI"/>
    <property type="match status" value="1"/>
</dbReference>
<organism evidence="12 13">
    <name type="scientific">Mariprofundus micogutta</name>
    <dbReference type="NCBI Taxonomy" id="1921010"/>
    <lineage>
        <taxon>Bacteria</taxon>
        <taxon>Pseudomonadati</taxon>
        <taxon>Pseudomonadota</taxon>
        <taxon>Candidatius Mariprofundia</taxon>
        <taxon>Mariprofundales</taxon>
        <taxon>Mariprofundaceae</taxon>
        <taxon>Mariprofundus</taxon>
    </lineage>
</organism>
<dbReference type="OrthoDB" id="9796196at2"/>
<dbReference type="GO" id="GO:0004640">
    <property type="term" value="F:phosphoribosylanthranilate isomerase activity"/>
    <property type="evidence" value="ECO:0007669"/>
    <property type="project" value="UniProtKB-UniRule"/>
</dbReference>
<dbReference type="HAMAP" id="MF_00135">
    <property type="entry name" value="PRAI"/>
    <property type="match status" value="1"/>
</dbReference>
<keyword evidence="7 10" id="KW-0822">Tryptophan biosynthesis</keyword>
<dbReference type="InterPro" id="IPR013785">
    <property type="entry name" value="Aldolase_TIM"/>
</dbReference>
<evidence type="ECO:0000256" key="6">
    <source>
        <dbReference type="ARBA" id="ARBA00022605"/>
    </source>
</evidence>
<dbReference type="PANTHER" id="PTHR42894:SF1">
    <property type="entry name" value="N-(5'-PHOSPHORIBOSYL)ANTHRANILATE ISOMERASE"/>
    <property type="match status" value="1"/>
</dbReference>
<keyword evidence="13" id="KW-1185">Reference proteome</keyword>
<evidence type="ECO:0000256" key="8">
    <source>
        <dbReference type="ARBA" id="ARBA00023141"/>
    </source>
</evidence>
<comment type="caution">
    <text evidence="12">The sequence shown here is derived from an EMBL/GenBank/DDBJ whole genome shotgun (WGS) entry which is preliminary data.</text>
</comment>
<protein>
    <recommendedName>
        <fullName evidence="5 10">N-(5'-phosphoribosyl)anthranilate isomerase</fullName>
        <shortName evidence="10">PRAI</shortName>
        <ecNumber evidence="4 10">5.3.1.24</ecNumber>
    </recommendedName>
</protein>
<evidence type="ECO:0000256" key="5">
    <source>
        <dbReference type="ARBA" id="ARBA00022272"/>
    </source>
</evidence>
<comment type="catalytic activity">
    <reaction evidence="1 10">
        <text>N-(5-phospho-beta-D-ribosyl)anthranilate = 1-(2-carboxyphenylamino)-1-deoxy-D-ribulose 5-phosphate</text>
        <dbReference type="Rhea" id="RHEA:21540"/>
        <dbReference type="ChEBI" id="CHEBI:18277"/>
        <dbReference type="ChEBI" id="CHEBI:58613"/>
        <dbReference type="EC" id="5.3.1.24"/>
    </reaction>
</comment>
<proteinExistence type="inferred from homology"/>
<dbReference type="InterPro" id="IPR011060">
    <property type="entry name" value="RibuloseP-bd_barrel"/>
</dbReference>
<feature type="domain" description="N-(5'phosphoribosyl) anthranilate isomerase (PRAI)" evidence="11">
    <location>
        <begin position="13"/>
        <end position="206"/>
    </location>
</feature>
<dbReference type="EC" id="5.3.1.24" evidence="4 10"/>
<dbReference type="InterPro" id="IPR044643">
    <property type="entry name" value="TrpF_fam"/>
</dbReference>
<evidence type="ECO:0000256" key="7">
    <source>
        <dbReference type="ARBA" id="ARBA00022822"/>
    </source>
</evidence>
<keyword evidence="6 10" id="KW-0028">Amino-acid biosynthesis</keyword>
<dbReference type="InterPro" id="IPR001240">
    <property type="entry name" value="PRAI_dom"/>
</dbReference>
<dbReference type="NCBIfam" id="NF002298">
    <property type="entry name" value="PRK01222.1-4"/>
    <property type="match status" value="1"/>
</dbReference>
<dbReference type="CDD" id="cd00405">
    <property type="entry name" value="PRAI"/>
    <property type="match status" value="1"/>
</dbReference>
<evidence type="ECO:0000256" key="10">
    <source>
        <dbReference type="HAMAP-Rule" id="MF_00135"/>
    </source>
</evidence>
<dbReference type="UniPathway" id="UPA00035">
    <property type="reaction ID" value="UER00042"/>
</dbReference>
<comment type="pathway">
    <text evidence="2 10">Amino-acid biosynthesis; L-tryptophan biosynthesis; L-tryptophan from chorismate: step 3/5.</text>
</comment>
<keyword evidence="8 10" id="KW-0057">Aromatic amino acid biosynthesis</keyword>
<dbReference type="PANTHER" id="PTHR42894">
    <property type="entry name" value="N-(5'-PHOSPHORIBOSYL)ANTHRANILATE ISOMERASE"/>
    <property type="match status" value="1"/>
</dbReference>
<evidence type="ECO:0000256" key="9">
    <source>
        <dbReference type="ARBA" id="ARBA00023235"/>
    </source>
</evidence>
<evidence type="ECO:0000256" key="1">
    <source>
        <dbReference type="ARBA" id="ARBA00001164"/>
    </source>
</evidence>
<dbReference type="RefSeq" id="WP_072659456.1">
    <property type="nucleotide sequence ID" value="NZ_BDFD01000007.1"/>
</dbReference>
<dbReference type="FunFam" id="3.20.20.70:FF:000075">
    <property type="entry name" value="Tryptophan biosynthesis protein TRP1"/>
    <property type="match status" value="1"/>
</dbReference>
<accession>A0A1L8CMK3</accession>
<evidence type="ECO:0000259" key="11">
    <source>
        <dbReference type="Pfam" id="PF00697"/>
    </source>
</evidence>
<dbReference type="GO" id="GO:0000162">
    <property type="term" value="P:L-tryptophan biosynthetic process"/>
    <property type="evidence" value="ECO:0007669"/>
    <property type="project" value="UniProtKB-UniRule"/>
</dbReference>
<reference evidence="12 13" key="1">
    <citation type="journal article" date="2017" name="Arch. Microbiol.">
        <title>Mariprofundus micogutta sp. nov., a novel iron-oxidizing zetaproteobacterium isolated from a deep-sea hydrothermal field at the Bayonnaise knoll of the Izu-Ogasawara arc, and a description of Mariprofundales ord. nov. and Zetaproteobacteria classis nov.</title>
        <authorList>
            <person name="Makita H."/>
            <person name="Tanaka E."/>
            <person name="Mitsunobu S."/>
            <person name="Miyazaki M."/>
            <person name="Nunoura T."/>
            <person name="Uematsu K."/>
            <person name="Takaki Y."/>
            <person name="Nishi S."/>
            <person name="Shimamura S."/>
            <person name="Takai K."/>
        </authorList>
    </citation>
    <scope>NUCLEOTIDE SEQUENCE [LARGE SCALE GENOMIC DNA]</scope>
    <source>
        <strain evidence="12 13">ET2</strain>
    </source>
</reference>
<dbReference type="STRING" id="1921010.MMIC_P1110"/>
<name>A0A1L8CMK3_9PROT</name>
<evidence type="ECO:0000256" key="2">
    <source>
        <dbReference type="ARBA" id="ARBA00004664"/>
    </source>
</evidence>
<gene>
    <name evidence="10" type="primary">trpF</name>
    <name evidence="12" type="ORF">MMIC_P1110</name>
</gene>
<dbReference type="Proteomes" id="UP000231632">
    <property type="component" value="Unassembled WGS sequence"/>
</dbReference>
<comment type="similarity">
    <text evidence="3 10">Belongs to the TrpF family.</text>
</comment>
<evidence type="ECO:0000313" key="13">
    <source>
        <dbReference type="Proteomes" id="UP000231632"/>
    </source>
</evidence>
<evidence type="ECO:0000256" key="4">
    <source>
        <dbReference type="ARBA" id="ARBA00012572"/>
    </source>
</evidence>
<sequence>MSISTSSVRTRIKVCGITRLEDALIASELGVDAVGFVFYQKSPRYIEPAKAAAIIRQLPPFVSAVGLFVNPTQEFIAEVLQAVPLGVIQLHGDETPEFCKAQRRRVMKAVAISTAEDLQRAKRFDCPLLLDAKAPAGVYGGTGTSFDWSLLDGFEHDYPLTLAGGLNADNIASAMSVRQWFALDVSSGVEISPGIKDAEKMRVFIDTVNKGKGT</sequence>
<evidence type="ECO:0000313" key="12">
    <source>
        <dbReference type="EMBL" id="GAV20148.1"/>
    </source>
</evidence>
<dbReference type="AlphaFoldDB" id="A0A1L8CMK3"/>
<evidence type="ECO:0000256" key="3">
    <source>
        <dbReference type="ARBA" id="ARBA00007571"/>
    </source>
</evidence>
<dbReference type="EMBL" id="BDFD01000007">
    <property type="protein sequence ID" value="GAV20148.1"/>
    <property type="molecule type" value="Genomic_DNA"/>
</dbReference>